<dbReference type="SUPFAM" id="SSF53850">
    <property type="entry name" value="Periplasmic binding protein-like II"/>
    <property type="match status" value="1"/>
</dbReference>
<organism evidence="3 4">
    <name type="scientific">Actinosynnema pretiosum</name>
    <dbReference type="NCBI Taxonomy" id="42197"/>
    <lineage>
        <taxon>Bacteria</taxon>
        <taxon>Bacillati</taxon>
        <taxon>Actinomycetota</taxon>
        <taxon>Actinomycetes</taxon>
        <taxon>Pseudonocardiales</taxon>
        <taxon>Pseudonocardiaceae</taxon>
        <taxon>Actinosynnema</taxon>
    </lineage>
</organism>
<evidence type="ECO:0000259" key="2">
    <source>
        <dbReference type="PROSITE" id="PS50234"/>
    </source>
</evidence>
<dbReference type="Gene3D" id="3.40.50.410">
    <property type="entry name" value="von Willebrand factor, type A domain"/>
    <property type="match status" value="1"/>
</dbReference>
<keyword evidence="1" id="KW-0472">Membrane</keyword>
<keyword evidence="1" id="KW-0812">Transmembrane</keyword>
<dbReference type="KEGG" id="apre:CNX65_26625"/>
<dbReference type="Pfam" id="PF13531">
    <property type="entry name" value="SBP_bac_11"/>
    <property type="match status" value="1"/>
</dbReference>
<evidence type="ECO:0000313" key="4">
    <source>
        <dbReference type="Proteomes" id="UP000218505"/>
    </source>
</evidence>
<feature type="transmembrane region" description="Helical" evidence="1">
    <location>
        <begin position="15"/>
        <end position="36"/>
    </location>
</feature>
<dbReference type="InterPro" id="IPR002035">
    <property type="entry name" value="VWF_A"/>
</dbReference>
<accession>A0A290ZBN3</accession>
<protein>
    <submittedName>
        <fullName evidence="3">VWA domain-containing protein</fullName>
    </submittedName>
</protein>
<dbReference type="PROSITE" id="PS50234">
    <property type="entry name" value="VWFA"/>
    <property type="match status" value="1"/>
</dbReference>
<name>A0A290ZBN3_9PSEU</name>
<reference evidence="3" key="1">
    <citation type="submission" date="2017-09" db="EMBL/GenBank/DDBJ databases">
        <title>Complete Genome Sequence of ansamitocin-producing Bacterium Actinosynnema pretiosum X47.</title>
        <authorList>
            <person name="Cao G."/>
            <person name="Zong G."/>
            <person name="Zhong C."/>
            <person name="Fu J."/>
        </authorList>
    </citation>
    <scope>NUCLEOTIDE SEQUENCE [LARGE SCALE GENOMIC DNA]</scope>
    <source>
        <strain evidence="3">X47</strain>
    </source>
</reference>
<feature type="domain" description="VWFA" evidence="2">
    <location>
        <begin position="406"/>
        <end position="592"/>
    </location>
</feature>
<dbReference type="RefSeq" id="WP_096496205.1">
    <property type="nucleotide sequence ID" value="NZ_CP023445.1"/>
</dbReference>
<dbReference type="InterPro" id="IPR036465">
    <property type="entry name" value="vWFA_dom_sf"/>
</dbReference>
<keyword evidence="4" id="KW-1185">Reference proteome</keyword>
<dbReference type="Proteomes" id="UP000218505">
    <property type="component" value="Chromosome"/>
</dbReference>
<dbReference type="SMART" id="SM00327">
    <property type="entry name" value="VWA"/>
    <property type="match status" value="1"/>
</dbReference>
<proteinExistence type="predicted"/>
<dbReference type="Pfam" id="PF00092">
    <property type="entry name" value="VWA"/>
    <property type="match status" value="1"/>
</dbReference>
<evidence type="ECO:0000313" key="3">
    <source>
        <dbReference type="EMBL" id="ATE56407.1"/>
    </source>
</evidence>
<sequence length="596" mass="61822">MSRHRTLRTKVRRGIAGWPITIIGVVALLVLGWFGWQWIGDVVDQRAAVQAGDCNEGPATLKVAATPSVADAVRQVAQAWSAQRPVVYDHCIGVEVLASDSEVVLEGLTNTWDEEKLGSRPHAWVTDSAVWANRLAAQRQSMIGSPPESIATSPVVLAMPQQAADAVQAGPGFRWTDLTAMTSSATGWDRFGEAGWGAFKVALPDPAVNPGTAMALEAALAGAGADPTGPVTADLLAQEPVKQAMAKLVAARPEQTTTSTWQAMAVLAANPAVGSVGFSAVPALEVDLYRHNTGAEDNRPAPATPLVGVAAQGVTPVADFPFTALSGEWVNEAQARAAQAFRTFLKAPEQRATLAAAGLRVEGVTERPSPAPGIAWAEVAERLEPADAAATQQVTGAWATADNGQVVTVLVDTSKTMGEDGGDGRTRLEWVREALTGQVNRAVSGSLGLWEFATGADGDRAYRELVPTGSVGARRQSLLDAVGRLAPRGDDRPFTALVAAYEDVLADHRDGKRNRIVVITDGGADGDLSPADAKARLEGLKVSGKDVGISVVALGSGADGPGLFQDITKAFGGGTVSVVEDGSGVDAALGQVLAGR</sequence>
<gene>
    <name evidence="3" type="ORF">CNX65_26625</name>
</gene>
<dbReference type="AlphaFoldDB" id="A0A290ZBN3"/>
<dbReference type="SUPFAM" id="SSF53300">
    <property type="entry name" value="vWA-like"/>
    <property type="match status" value="1"/>
</dbReference>
<keyword evidence="1" id="KW-1133">Transmembrane helix</keyword>
<dbReference type="EMBL" id="CP023445">
    <property type="protein sequence ID" value="ATE56407.1"/>
    <property type="molecule type" value="Genomic_DNA"/>
</dbReference>
<evidence type="ECO:0000256" key="1">
    <source>
        <dbReference type="SAM" id="Phobius"/>
    </source>
</evidence>